<dbReference type="Gene3D" id="1.20.1250.20">
    <property type="entry name" value="MFS general substrate transporter like domains"/>
    <property type="match status" value="2"/>
</dbReference>
<name>A7GQP4_BACCN</name>
<evidence type="ECO:0000256" key="4">
    <source>
        <dbReference type="ARBA" id="ARBA00022989"/>
    </source>
</evidence>
<feature type="transmembrane region" description="Helical" evidence="6">
    <location>
        <begin position="260"/>
        <end position="283"/>
    </location>
</feature>
<dbReference type="InterPro" id="IPR036259">
    <property type="entry name" value="MFS_trans_sf"/>
</dbReference>
<evidence type="ECO:0000256" key="6">
    <source>
        <dbReference type="SAM" id="Phobius"/>
    </source>
</evidence>
<evidence type="ECO:0000256" key="1">
    <source>
        <dbReference type="ARBA" id="ARBA00004651"/>
    </source>
</evidence>
<evidence type="ECO:0000313" key="9">
    <source>
        <dbReference type="Proteomes" id="UP000002300"/>
    </source>
</evidence>
<keyword evidence="5 6" id="KW-0472">Membrane</keyword>
<dbReference type="SUPFAM" id="SSF103473">
    <property type="entry name" value="MFS general substrate transporter"/>
    <property type="match status" value="1"/>
</dbReference>
<evidence type="ECO:0000259" key="7">
    <source>
        <dbReference type="PROSITE" id="PS50850"/>
    </source>
</evidence>
<organism evidence="8 9">
    <name type="scientific">Bacillus cytotoxicus (strain DSM 22905 / CIP 110041 / 391-98 / NVH 391-98)</name>
    <dbReference type="NCBI Taxonomy" id="315749"/>
    <lineage>
        <taxon>Bacteria</taxon>
        <taxon>Bacillati</taxon>
        <taxon>Bacillota</taxon>
        <taxon>Bacilli</taxon>
        <taxon>Bacillales</taxon>
        <taxon>Bacillaceae</taxon>
        <taxon>Bacillus</taxon>
        <taxon>Bacillus cereus group</taxon>
    </lineage>
</organism>
<feature type="transmembrane region" description="Helical" evidence="6">
    <location>
        <begin position="318"/>
        <end position="341"/>
    </location>
</feature>
<keyword evidence="3 6" id="KW-0812">Transmembrane</keyword>
<dbReference type="InterPro" id="IPR020846">
    <property type="entry name" value="MFS_dom"/>
</dbReference>
<dbReference type="Pfam" id="PF07690">
    <property type="entry name" value="MFS_1"/>
    <property type="match status" value="1"/>
</dbReference>
<comment type="subcellular location">
    <subcellularLocation>
        <location evidence="1">Cell membrane</location>
        <topology evidence="1">Multi-pass membrane protein</topology>
    </subcellularLocation>
</comment>
<feature type="transmembrane region" description="Helical" evidence="6">
    <location>
        <begin position="384"/>
        <end position="405"/>
    </location>
</feature>
<proteinExistence type="predicted"/>
<dbReference type="eggNOG" id="COG2271">
    <property type="taxonomic scope" value="Bacteria"/>
</dbReference>
<dbReference type="GO" id="GO:0022857">
    <property type="term" value="F:transmembrane transporter activity"/>
    <property type="evidence" value="ECO:0007669"/>
    <property type="project" value="InterPro"/>
</dbReference>
<evidence type="ECO:0000256" key="3">
    <source>
        <dbReference type="ARBA" id="ARBA00022692"/>
    </source>
</evidence>
<protein>
    <submittedName>
        <fullName evidence="8">Major facilitator superfamily MFS_1</fullName>
    </submittedName>
</protein>
<feature type="transmembrane region" description="Helical" evidence="6">
    <location>
        <begin position="353"/>
        <end position="378"/>
    </location>
</feature>
<sequence length="410" mass="44750">MNLLKQEKVTESAHFYKWLVLILATGVQASATLVTYGVGPLSFFWKKLYNLSDMQMGLLLTAVNIGPLFCMLVAGRLLDQYNEKLLMGMGSILLGGSLLLVHLADGFMGLFIVLCFVGVFYSTAQPGGSKVILKWFPKENRGFAMGIRQAGIPIGGAIAGGIIPFLSVKFSLSLAIYVLSGICIIGGILFCLFYKEPFHSSSERVCNKKSISFLQQLKMIASNKKLYPVLFTGICMISLQLVVVGQFMKFLTATTFISPILAGKIFSIMLFCGMIGRVALATISDRLYGGNRTKPLMISVFVACFCVIAILNIKIMSIEYICMVSGLLGFFSLGWFSLFIVEVTENANENEVSFTVSFALTLNQVAILLAPPIFGFVVDKCGYTAAWIGIALCILASGISLLIHLKKEHK</sequence>
<keyword evidence="9" id="KW-1185">Reference proteome</keyword>
<feature type="transmembrane region" description="Helical" evidence="6">
    <location>
        <begin position="15"/>
        <end position="38"/>
    </location>
</feature>
<reference evidence="8 9" key="1">
    <citation type="journal article" date="2008" name="Chem. Biol. Interact.">
        <title>Extending the Bacillus cereus group genomics to putative food-borne pathogens of different toxicity.</title>
        <authorList>
            <person name="Lapidus A."/>
            <person name="Goltsman E."/>
            <person name="Auger S."/>
            <person name="Galleron N."/>
            <person name="Segurens B."/>
            <person name="Dossat C."/>
            <person name="Land M.L."/>
            <person name="Broussolle V."/>
            <person name="Brillard J."/>
            <person name="Guinebretiere M.H."/>
            <person name="Sanchis V."/>
            <person name="Nguen-The C."/>
            <person name="Lereclus D."/>
            <person name="Richardson P."/>
            <person name="Wincker P."/>
            <person name="Weissenbach J."/>
            <person name="Ehrlich S.D."/>
            <person name="Sorokin A."/>
        </authorList>
    </citation>
    <scope>NUCLEOTIDE SEQUENCE [LARGE SCALE GENOMIC DNA]</scope>
    <source>
        <strain evidence="9">DSM 22905 / CIP 110041 / 391-98 / NVH 391-98</strain>
    </source>
</reference>
<feature type="transmembrane region" description="Helical" evidence="6">
    <location>
        <begin position="295"/>
        <end position="312"/>
    </location>
</feature>
<keyword evidence="2" id="KW-0813">Transport</keyword>
<dbReference type="InterPro" id="IPR011701">
    <property type="entry name" value="MFS"/>
</dbReference>
<evidence type="ECO:0000256" key="5">
    <source>
        <dbReference type="ARBA" id="ARBA00023136"/>
    </source>
</evidence>
<dbReference type="PROSITE" id="PS50850">
    <property type="entry name" value="MFS"/>
    <property type="match status" value="1"/>
</dbReference>
<dbReference type="EMBL" id="CP000764">
    <property type="protein sequence ID" value="ABS22452.1"/>
    <property type="molecule type" value="Genomic_DNA"/>
</dbReference>
<dbReference type="GO" id="GO:0005886">
    <property type="term" value="C:plasma membrane"/>
    <property type="evidence" value="ECO:0007669"/>
    <property type="project" value="UniProtKB-SubCell"/>
</dbReference>
<dbReference type="KEGG" id="bcy:Bcer98_2202"/>
<dbReference type="Proteomes" id="UP000002300">
    <property type="component" value="Chromosome"/>
</dbReference>
<evidence type="ECO:0000313" key="8">
    <source>
        <dbReference type="EMBL" id="ABS22452.1"/>
    </source>
</evidence>
<feature type="transmembrane region" description="Helical" evidence="6">
    <location>
        <begin position="107"/>
        <end position="124"/>
    </location>
</feature>
<evidence type="ECO:0000256" key="2">
    <source>
        <dbReference type="ARBA" id="ARBA00022448"/>
    </source>
</evidence>
<feature type="domain" description="Major facilitator superfamily (MFS) profile" evidence="7">
    <location>
        <begin position="19"/>
        <end position="408"/>
    </location>
</feature>
<dbReference type="STRING" id="315749.Bcer98_2202"/>
<keyword evidence="4 6" id="KW-1133">Transmembrane helix</keyword>
<feature type="transmembrane region" description="Helical" evidence="6">
    <location>
        <begin position="174"/>
        <end position="194"/>
    </location>
</feature>
<dbReference type="InterPro" id="IPR052952">
    <property type="entry name" value="MFS-Transporter"/>
</dbReference>
<accession>A7GQP4</accession>
<gene>
    <name evidence="8" type="ordered locus">Bcer98_2202</name>
</gene>
<dbReference type="PANTHER" id="PTHR23527">
    <property type="entry name" value="BLL3282 PROTEIN"/>
    <property type="match status" value="1"/>
</dbReference>
<feature type="transmembrane region" description="Helical" evidence="6">
    <location>
        <begin position="85"/>
        <end position="101"/>
    </location>
</feature>
<feature type="transmembrane region" description="Helical" evidence="6">
    <location>
        <begin position="58"/>
        <end position="78"/>
    </location>
</feature>
<dbReference type="HOGENOM" id="CLU_001265_58_2_9"/>
<dbReference type="AlphaFoldDB" id="A7GQP4"/>
<dbReference type="PANTHER" id="PTHR23527:SF1">
    <property type="entry name" value="BLL3282 PROTEIN"/>
    <property type="match status" value="1"/>
</dbReference>
<feature type="transmembrane region" description="Helical" evidence="6">
    <location>
        <begin position="226"/>
        <end position="248"/>
    </location>
</feature>
<feature type="transmembrane region" description="Helical" evidence="6">
    <location>
        <begin position="145"/>
        <end position="168"/>
    </location>
</feature>